<name>A0A9N9CLE9_9GLOM</name>
<dbReference type="Proteomes" id="UP000789405">
    <property type="component" value="Unassembled WGS sequence"/>
</dbReference>
<feature type="compositionally biased region" description="Basic and acidic residues" evidence="1">
    <location>
        <begin position="1"/>
        <end position="12"/>
    </location>
</feature>
<feature type="region of interest" description="Disordered" evidence="1">
    <location>
        <begin position="1"/>
        <end position="37"/>
    </location>
</feature>
<dbReference type="OrthoDB" id="2479036at2759"/>
<keyword evidence="3" id="KW-1185">Reference proteome</keyword>
<reference evidence="2" key="1">
    <citation type="submission" date="2021-06" db="EMBL/GenBank/DDBJ databases">
        <authorList>
            <person name="Kallberg Y."/>
            <person name="Tangrot J."/>
            <person name="Rosling A."/>
        </authorList>
    </citation>
    <scope>NUCLEOTIDE SEQUENCE</scope>
    <source>
        <strain evidence="2">MA453B</strain>
    </source>
</reference>
<sequence length="804" mass="94883">MEDLALNEHADDSNENTDDDSNSINETDSDDYSSNYNLDGYKNNLKKELLTSLFEEASKKIENRISEMQEIFYKALINAGYLKMTKKKYKVNFSDNTSINVELIFQKKDTKKKVQKEPITEYGLILKDQPKPLQTLMCALGIPEGYIKNVFLYKWYKPSDIYRESNSVECLKSSNTKSSNSIIVNNLDKILHLIETRISDKLENEILDIPKQLLFASIFLKYYFDFCIFDDQFYKHDGIEPLLKELKFRQNEMMTIFNTIKMIPNLLAYKVFPIDQGTFPERQAKQNAKTNVLRYLKESLNLFLYCITFGLVFSMGDPLGGTKDWKNLNEDDYKNSVKVLNESEELKSALQERNAIFGPIIMNALVDYAEKYQLIKASQKNNLDQTDLAYLLRGVNRNYQYWDMRNEDDFLNENPQVYTPAKFTFFEKKFEALSLNEMARSDNNDEFYEEVYNKFNDDNNIYENDNNFHEDKYNEMEVDNFNNRKKILDRRNLTGATNLTEYTKWLTELQNNDLKDAQFRKFDKQIDKLLTNINSIKGIKGNSNNALQVLITQVLKFSGKLFIHFSEVWCKEINSGLFHNTIQFFDQDTGNDILWYSEFRKIIDEDIKTSYNYLNALKLKSMNDFEQNQYETIMNMIDIFELEFNQSDQLSRAVIISKHAITINKTAEEFLKKYSDYFIECIQNLPESYSVEKVTIQNFVQDYFSNDDKLSLFINIPENRTKYENLVKNKIVDLSEEFTRKWNEFLQENESNEAKEFTRVYQEFVNSLHETQKPYYLVANELDGLIRRGEDFLSLEIKSEPIYT</sequence>
<dbReference type="EMBL" id="CAJVPY010003839">
    <property type="protein sequence ID" value="CAG8603195.1"/>
    <property type="molecule type" value="Genomic_DNA"/>
</dbReference>
<evidence type="ECO:0000313" key="2">
    <source>
        <dbReference type="EMBL" id="CAG8603195.1"/>
    </source>
</evidence>
<gene>
    <name evidence="2" type="ORF">DERYTH_LOCUS7751</name>
</gene>
<dbReference type="AlphaFoldDB" id="A0A9N9CLE9"/>
<comment type="caution">
    <text evidence="2">The sequence shown here is derived from an EMBL/GenBank/DDBJ whole genome shotgun (WGS) entry which is preliminary data.</text>
</comment>
<proteinExistence type="predicted"/>
<evidence type="ECO:0000313" key="3">
    <source>
        <dbReference type="Proteomes" id="UP000789405"/>
    </source>
</evidence>
<accession>A0A9N9CLE9</accession>
<organism evidence="2 3">
    <name type="scientific">Dentiscutata erythropus</name>
    <dbReference type="NCBI Taxonomy" id="1348616"/>
    <lineage>
        <taxon>Eukaryota</taxon>
        <taxon>Fungi</taxon>
        <taxon>Fungi incertae sedis</taxon>
        <taxon>Mucoromycota</taxon>
        <taxon>Glomeromycotina</taxon>
        <taxon>Glomeromycetes</taxon>
        <taxon>Diversisporales</taxon>
        <taxon>Gigasporaceae</taxon>
        <taxon>Dentiscutata</taxon>
    </lineage>
</organism>
<evidence type="ECO:0000256" key="1">
    <source>
        <dbReference type="SAM" id="MobiDB-lite"/>
    </source>
</evidence>
<protein>
    <submittedName>
        <fullName evidence="2">21533_t:CDS:1</fullName>
    </submittedName>
</protein>
<feature type="compositionally biased region" description="Acidic residues" evidence="1">
    <location>
        <begin position="13"/>
        <end position="31"/>
    </location>
</feature>